<dbReference type="VEuPathDB" id="MicrosporidiaDB:G9O61_00g011190"/>
<dbReference type="SUPFAM" id="SSF90123">
    <property type="entry name" value="ABC transporter transmembrane region"/>
    <property type="match status" value="1"/>
</dbReference>
<evidence type="ECO:0000256" key="1">
    <source>
        <dbReference type="ARBA" id="ARBA00004141"/>
    </source>
</evidence>
<dbReference type="PROSITE" id="PS50893">
    <property type="entry name" value="ABC_TRANSPORTER_2"/>
    <property type="match status" value="1"/>
</dbReference>
<keyword evidence="4" id="KW-0067">ATP-binding</keyword>
<dbReference type="PROSITE" id="PS00211">
    <property type="entry name" value="ABC_TRANSPORTER_1"/>
    <property type="match status" value="1"/>
</dbReference>
<dbReference type="SUPFAM" id="SSF52540">
    <property type="entry name" value="P-loop containing nucleoside triphosphate hydrolases"/>
    <property type="match status" value="1"/>
</dbReference>
<evidence type="ECO:0000256" key="6">
    <source>
        <dbReference type="ARBA" id="ARBA00023136"/>
    </source>
</evidence>
<keyword evidence="5 7" id="KW-1133">Transmembrane helix</keyword>
<evidence type="ECO:0000313" key="10">
    <source>
        <dbReference type="EMBL" id="KKO74755.1"/>
    </source>
</evidence>
<dbReference type="InterPro" id="IPR011527">
    <property type="entry name" value="ABC1_TM_dom"/>
</dbReference>
<organism evidence="10 11">
    <name type="scientific">Vairimorpha ceranae</name>
    <dbReference type="NCBI Taxonomy" id="40302"/>
    <lineage>
        <taxon>Eukaryota</taxon>
        <taxon>Fungi</taxon>
        <taxon>Fungi incertae sedis</taxon>
        <taxon>Microsporidia</taxon>
        <taxon>Nosematidae</taxon>
        <taxon>Vairimorpha</taxon>
    </lineage>
</organism>
<dbReference type="Pfam" id="PF00664">
    <property type="entry name" value="ABC_membrane"/>
    <property type="match status" value="1"/>
</dbReference>
<dbReference type="Gene3D" id="1.20.1560.10">
    <property type="entry name" value="ABC transporter type 1, transmembrane domain"/>
    <property type="match status" value="1"/>
</dbReference>
<comment type="subcellular location">
    <subcellularLocation>
        <location evidence="1">Membrane</location>
        <topology evidence="1">Multi-pass membrane protein</topology>
    </subcellularLocation>
</comment>
<protein>
    <submittedName>
        <fullName evidence="10">Atm1 mitochondrial abc transporter</fullName>
    </submittedName>
</protein>
<keyword evidence="3" id="KW-0547">Nucleotide-binding</keyword>
<feature type="transmembrane region" description="Helical" evidence="7">
    <location>
        <begin position="288"/>
        <end position="310"/>
    </location>
</feature>
<feature type="transmembrane region" description="Helical" evidence="7">
    <location>
        <begin position="71"/>
        <end position="92"/>
    </location>
</feature>
<dbReference type="OrthoDB" id="6500128at2759"/>
<dbReference type="InterPro" id="IPR017871">
    <property type="entry name" value="ABC_transporter-like_CS"/>
</dbReference>
<dbReference type="EMBL" id="JPQZ01000047">
    <property type="protein sequence ID" value="KKO74755.1"/>
    <property type="molecule type" value="Genomic_DNA"/>
</dbReference>
<proteinExistence type="predicted"/>
<dbReference type="InterPro" id="IPR003439">
    <property type="entry name" value="ABC_transporter-like_ATP-bd"/>
</dbReference>
<dbReference type="VEuPathDB" id="MicrosporidiaDB:AAJ76_4700020061"/>
<dbReference type="GeneID" id="36320673"/>
<dbReference type="RefSeq" id="XP_024330497.1">
    <property type="nucleotide sequence ID" value="XM_024475726.1"/>
</dbReference>
<keyword evidence="11" id="KW-1185">Reference proteome</keyword>
<feature type="transmembrane region" description="Helical" evidence="7">
    <location>
        <begin position="32"/>
        <end position="51"/>
    </location>
</feature>
<evidence type="ECO:0000256" key="3">
    <source>
        <dbReference type="ARBA" id="ARBA00022741"/>
    </source>
</evidence>
<evidence type="ECO:0000256" key="4">
    <source>
        <dbReference type="ARBA" id="ARBA00022840"/>
    </source>
</evidence>
<evidence type="ECO:0000259" key="9">
    <source>
        <dbReference type="PROSITE" id="PS50929"/>
    </source>
</evidence>
<dbReference type="AlphaFoldDB" id="A0A0F9WD49"/>
<feature type="transmembrane region" description="Helical" evidence="7">
    <location>
        <begin position="254"/>
        <end position="276"/>
    </location>
</feature>
<dbReference type="InterPro" id="IPR003593">
    <property type="entry name" value="AAA+_ATPase"/>
</dbReference>
<dbReference type="Proteomes" id="UP000034350">
    <property type="component" value="Unassembled WGS sequence"/>
</dbReference>
<feature type="domain" description="ABC transporter" evidence="8">
    <location>
        <begin position="344"/>
        <end position="569"/>
    </location>
</feature>
<feature type="transmembrane region" description="Helical" evidence="7">
    <location>
        <begin position="141"/>
        <end position="164"/>
    </location>
</feature>
<dbReference type="GO" id="GO:0140359">
    <property type="term" value="F:ABC-type transporter activity"/>
    <property type="evidence" value="ECO:0007669"/>
    <property type="project" value="InterPro"/>
</dbReference>
<dbReference type="VEuPathDB" id="MicrosporidiaDB:NCER_100668"/>
<keyword evidence="6 7" id="KW-0472">Membrane</keyword>
<evidence type="ECO:0000256" key="2">
    <source>
        <dbReference type="ARBA" id="ARBA00022692"/>
    </source>
</evidence>
<dbReference type="GO" id="GO:0005524">
    <property type="term" value="F:ATP binding"/>
    <property type="evidence" value="ECO:0007669"/>
    <property type="project" value="UniProtKB-KW"/>
</dbReference>
<evidence type="ECO:0000256" key="7">
    <source>
        <dbReference type="SAM" id="Phobius"/>
    </source>
</evidence>
<dbReference type="PROSITE" id="PS50929">
    <property type="entry name" value="ABC_TM1F"/>
    <property type="match status" value="1"/>
</dbReference>
<dbReference type="InterPro" id="IPR036640">
    <property type="entry name" value="ABC1_TM_sf"/>
</dbReference>
<dbReference type="PANTHER" id="PTHR24221">
    <property type="entry name" value="ATP-BINDING CASSETTE SUB-FAMILY B"/>
    <property type="match status" value="1"/>
</dbReference>
<reference evidence="10 11" key="1">
    <citation type="journal article" date="2015" name="Environ. Microbiol.">
        <title>Genome analyses suggest the presence of polyploidy and recent human-driven expansions in eight global populations of the honeybee pathogen Nosema ceranae.</title>
        <authorList>
            <person name="Pelin A."/>
            <person name="Selman M."/>
            <person name="Aris-Brosou S."/>
            <person name="Farinelli L."/>
            <person name="Corradi N."/>
        </authorList>
    </citation>
    <scope>NUCLEOTIDE SEQUENCE [LARGE SCALE GENOMIC DNA]</scope>
    <source>
        <strain evidence="10 11">PA08 1199</strain>
    </source>
</reference>
<dbReference type="InterPro" id="IPR027417">
    <property type="entry name" value="P-loop_NTPase"/>
</dbReference>
<dbReference type="Pfam" id="PF00005">
    <property type="entry name" value="ABC_tran"/>
    <property type="match status" value="1"/>
</dbReference>
<dbReference type="InterPro" id="IPR039421">
    <property type="entry name" value="Type_1_exporter"/>
</dbReference>
<sequence length="569" mass="65318">MLEKKSIYGSDISIMKDLIVEYVISKPFIRTFVIYIIFGTFAVCTFNVLTVEATRKLTSDITDNKDLSQSLLYFAVLTIVSITMSELNNFIFVTPVQHVFRLTGKNSFKNFINMELSRYNKIGCGEIQTIIDRESKAISELIEVLFVNIINIFFTVILACSSIYTNLGLTNMFIILITLLVYILATAKIVHWRTGIRKEYNCAQQRCSNHLHDSLINHETILAYKTEEEESLKYEKYVSEVESECNRIWRSLSFLYLVNKIIFALQCFIVITLGNYGILTAKLSARDVVFYIGINRTLYSSFGQLGFFYSRYTQAILNIRTSFKPELIKEEPNLVDVNEFNNDIRLENASFNYYSKKILTDINILIKKGEKVAIIGKNGSGKTSLIKMIMRFENYGGNIYLDNRDIKEISNSSYRSLISFAPQTSFLFNETVYYNLTYGKEIFDKEEVIKISKKLCVHDSINNLEDEYNTHVGDKGHKLSGGERQKVILLRSALKNSPIIILDEPTAALDKKAEYEILKSLISNNLEKTIIIVLHNLDLLHLFDKVLSIKNKTVSLHKIEENIISTLNL</sequence>
<dbReference type="Gene3D" id="3.40.50.300">
    <property type="entry name" value="P-loop containing nucleotide triphosphate hydrolases"/>
    <property type="match status" value="1"/>
</dbReference>
<feature type="transmembrane region" description="Helical" evidence="7">
    <location>
        <begin position="170"/>
        <end position="190"/>
    </location>
</feature>
<keyword evidence="2 7" id="KW-0812">Transmembrane</keyword>
<evidence type="ECO:0000313" key="11">
    <source>
        <dbReference type="Proteomes" id="UP000034350"/>
    </source>
</evidence>
<accession>A0A0F9WD49</accession>
<name>A0A0F9WD49_9MICR</name>
<dbReference type="SMART" id="SM00382">
    <property type="entry name" value="AAA"/>
    <property type="match status" value="1"/>
</dbReference>
<evidence type="ECO:0000259" key="8">
    <source>
        <dbReference type="PROSITE" id="PS50893"/>
    </source>
</evidence>
<dbReference type="PANTHER" id="PTHR24221:SF503">
    <property type="entry name" value="MITOCHONDRIAL POTASSIUM CHANNEL ATP-BINDING SUBUNIT"/>
    <property type="match status" value="1"/>
</dbReference>
<comment type="caution">
    <text evidence="10">The sequence shown here is derived from an EMBL/GenBank/DDBJ whole genome shotgun (WGS) entry which is preliminary data.</text>
</comment>
<dbReference type="GO" id="GO:0016887">
    <property type="term" value="F:ATP hydrolysis activity"/>
    <property type="evidence" value="ECO:0007669"/>
    <property type="project" value="InterPro"/>
</dbReference>
<feature type="domain" description="ABC transmembrane type-1" evidence="9">
    <location>
        <begin position="36"/>
        <end position="314"/>
    </location>
</feature>
<evidence type="ECO:0000256" key="5">
    <source>
        <dbReference type="ARBA" id="ARBA00022989"/>
    </source>
</evidence>
<gene>
    <name evidence="10" type="ORF">AAJ76_4700020061</name>
</gene>
<dbReference type="GO" id="GO:0016020">
    <property type="term" value="C:membrane"/>
    <property type="evidence" value="ECO:0007669"/>
    <property type="project" value="UniProtKB-SubCell"/>
</dbReference>
<dbReference type="OMA" id="VFHIIPI"/>